<feature type="chain" id="PRO_5045536719" evidence="6">
    <location>
        <begin position="23"/>
        <end position="149"/>
    </location>
</feature>
<dbReference type="InterPro" id="IPR002321">
    <property type="entry name" value="Cyt_c_II"/>
</dbReference>
<keyword evidence="6" id="KW-0732">Signal</keyword>
<feature type="signal peptide" evidence="6">
    <location>
        <begin position="1"/>
        <end position="22"/>
    </location>
</feature>
<evidence type="ECO:0000256" key="4">
    <source>
        <dbReference type="ARBA" id="ARBA00022982"/>
    </source>
</evidence>
<evidence type="ECO:0000313" key="7">
    <source>
        <dbReference type="EMBL" id="MFD1694895.1"/>
    </source>
</evidence>
<keyword evidence="8" id="KW-1185">Reference proteome</keyword>
<dbReference type="EMBL" id="JBHUFA010000001">
    <property type="protein sequence ID" value="MFD1694895.1"/>
    <property type="molecule type" value="Genomic_DNA"/>
</dbReference>
<dbReference type="RefSeq" id="WP_149891304.1">
    <property type="nucleotide sequence ID" value="NZ_JBHUFA010000001.1"/>
</dbReference>
<evidence type="ECO:0000256" key="5">
    <source>
        <dbReference type="ARBA" id="ARBA00023004"/>
    </source>
</evidence>
<evidence type="ECO:0000256" key="6">
    <source>
        <dbReference type="SAM" id="SignalP"/>
    </source>
</evidence>
<dbReference type="PIRSF" id="PIRSF000027">
    <property type="entry name" value="Cytc_c_prime"/>
    <property type="match status" value="1"/>
</dbReference>
<keyword evidence="5" id="KW-0408">Iron</keyword>
<dbReference type="Proteomes" id="UP001597327">
    <property type="component" value="Unassembled WGS sequence"/>
</dbReference>
<evidence type="ECO:0000256" key="2">
    <source>
        <dbReference type="ARBA" id="ARBA00022617"/>
    </source>
</evidence>
<accession>A0ABW4JX95</accession>
<reference evidence="8" key="1">
    <citation type="journal article" date="2019" name="Int. J. Syst. Evol. Microbiol.">
        <title>The Global Catalogue of Microorganisms (GCM) 10K type strain sequencing project: providing services to taxonomists for standard genome sequencing and annotation.</title>
        <authorList>
            <consortium name="The Broad Institute Genomics Platform"/>
            <consortium name="The Broad Institute Genome Sequencing Center for Infectious Disease"/>
            <person name="Wu L."/>
            <person name="Ma J."/>
        </authorList>
    </citation>
    <scope>NUCLEOTIDE SEQUENCE [LARGE SCALE GENOMIC DNA]</scope>
    <source>
        <strain evidence="8">JCM 3369</strain>
    </source>
</reference>
<evidence type="ECO:0000256" key="3">
    <source>
        <dbReference type="ARBA" id="ARBA00022723"/>
    </source>
</evidence>
<keyword evidence="1" id="KW-0813">Transport</keyword>
<evidence type="ECO:0000313" key="8">
    <source>
        <dbReference type="Proteomes" id="UP001597327"/>
    </source>
</evidence>
<name>A0ABW4JX95_9HYPH</name>
<sequence length="149" mass="14762">MVRTIAASTLALALLGAVAAQAAGDPVATRKAIMQSVAGAAGLSGAMMKGEVAYSPAAGKAAISSFNAAGHTFGDYFPEGSQAGDTTAAAKIWEDRAGFEAAVAKLADAAGAAMQASGKDGPADVEAFKAAVGPVLGTCRDCHQVYRTR</sequence>
<dbReference type="SUPFAM" id="SSF47175">
    <property type="entry name" value="Cytochromes"/>
    <property type="match status" value="1"/>
</dbReference>
<dbReference type="Pfam" id="PF01322">
    <property type="entry name" value="Cytochrom_C_2"/>
    <property type="match status" value="1"/>
</dbReference>
<keyword evidence="4" id="KW-0249">Electron transport</keyword>
<evidence type="ECO:0000256" key="1">
    <source>
        <dbReference type="ARBA" id="ARBA00022448"/>
    </source>
</evidence>
<dbReference type="Gene3D" id="1.20.120.10">
    <property type="entry name" value="Cytochrome c/b562"/>
    <property type="match status" value="1"/>
</dbReference>
<comment type="caution">
    <text evidence="7">The sequence shown here is derived from an EMBL/GenBank/DDBJ whole genome shotgun (WGS) entry which is preliminary data.</text>
</comment>
<dbReference type="PROSITE" id="PS51009">
    <property type="entry name" value="CYTCII"/>
    <property type="match status" value="1"/>
</dbReference>
<gene>
    <name evidence="7" type="ORF">ACFSC7_05150</name>
</gene>
<organism evidence="7 8">
    <name type="scientific">Roseibium aestuarii</name>
    <dbReference type="NCBI Taxonomy" id="2600299"/>
    <lineage>
        <taxon>Bacteria</taxon>
        <taxon>Pseudomonadati</taxon>
        <taxon>Pseudomonadota</taxon>
        <taxon>Alphaproteobacteria</taxon>
        <taxon>Hyphomicrobiales</taxon>
        <taxon>Stappiaceae</taxon>
        <taxon>Roseibium</taxon>
    </lineage>
</organism>
<protein>
    <submittedName>
        <fullName evidence="7">C-type cytochrome</fullName>
    </submittedName>
</protein>
<dbReference type="InterPro" id="IPR012127">
    <property type="entry name" value="Cyt_c_prime"/>
</dbReference>
<proteinExistence type="predicted"/>
<keyword evidence="3" id="KW-0479">Metal-binding</keyword>
<dbReference type="InterPro" id="IPR010980">
    <property type="entry name" value="Cyt_c/b562"/>
</dbReference>
<keyword evidence="2" id="KW-0349">Heme</keyword>